<feature type="domain" description="Carrier" evidence="1">
    <location>
        <begin position="4"/>
        <end position="85"/>
    </location>
</feature>
<gene>
    <name evidence="2" type="ORF">QH73_0009460</name>
</gene>
<dbReference type="InterPro" id="IPR009081">
    <property type="entry name" value="PP-bd_ACP"/>
</dbReference>
<name>A0A9X5E4A3_9CYAN</name>
<keyword evidence="3" id="KW-1185">Reference proteome</keyword>
<dbReference type="RefSeq" id="WP_052290169.1">
    <property type="nucleotide sequence ID" value="NZ_JTJC03000002.1"/>
</dbReference>
<comment type="caution">
    <text evidence="2">The sequence shown here is derived from an EMBL/GenBank/DDBJ whole genome shotgun (WGS) entry which is preliminary data.</text>
</comment>
<organism evidence="2 3">
    <name type="scientific">Scytonema millei VB511283</name>
    <dbReference type="NCBI Taxonomy" id="1245923"/>
    <lineage>
        <taxon>Bacteria</taxon>
        <taxon>Bacillati</taxon>
        <taxon>Cyanobacteriota</taxon>
        <taxon>Cyanophyceae</taxon>
        <taxon>Nostocales</taxon>
        <taxon>Scytonemataceae</taxon>
        <taxon>Scytonema</taxon>
    </lineage>
</organism>
<dbReference type="Pfam" id="PF00550">
    <property type="entry name" value="PP-binding"/>
    <property type="match status" value="1"/>
</dbReference>
<dbReference type="EMBL" id="JTJC03000002">
    <property type="protein sequence ID" value="NHC34884.1"/>
    <property type="molecule type" value="Genomic_DNA"/>
</dbReference>
<dbReference type="SUPFAM" id="SSF47336">
    <property type="entry name" value="ACP-like"/>
    <property type="match status" value="1"/>
</dbReference>
<dbReference type="Proteomes" id="UP000031532">
    <property type="component" value="Unassembled WGS sequence"/>
</dbReference>
<dbReference type="Gene3D" id="1.10.1200.10">
    <property type="entry name" value="ACP-like"/>
    <property type="match status" value="1"/>
</dbReference>
<reference evidence="2 3" key="1">
    <citation type="journal article" date="2015" name="Genome Announc.">
        <title>Draft Genome Sequence of the Terrestrial Cyanobacterium Scytonema millei VB511283, Isolated from Eastern India.</title>
        <authorList>
            <person name="Sen D."/>
            <person name="Chandrababunaidu M.M."/>
            <person name="Singh D."/>
            <person name="Sanghi N."/>
            <person name="Ghorai A."/>
            <person name="Mishra G.P."/>
            <person name="Madduluri M."/>
            <person name="Adhikary S.P."/>
            <person name="Tripathy S."/>
        </authorList>
    </citation>
    <scope>NUCLEOTIDE SEQUENCE [LARGE SCALE GENOMIC DNA]</scope>
    <source>
        <strain evidence="2 3">VB511283</strain>
    </source>
</reference>
<protein>
    <submittedName>
        <fullName evidence="2">Acyl carrier protein</fullName>
    </submittedName>
</protein>
<sequence length="88" mass="10139">MIVKETQNIGQQIRQFILTEFPQANERSLSDNETFLGSDIVDSLGIVKLMTFVETEFDITVEDEDLQPENFRSIARLTEFVKTKLAQK</sequence>
<evidence type="ECO:0000313" key="3">
    <source>
        <dbReference type="Proteomes" id="UP000031532"/>
    </source>
</evidence>
<dbReference type="PROSITE" id="PS50075">
    <property type="entry name" value="CARRIER"/>
    <property type="match status" value="1"/>
</dbReference>
<proteinExistence type="predicted"/>
<evidence type="ECO:0000259" key="1">
    <source>
        <dbReference type="PROSITE" id="PS50075"/>
    </source>
</evidence>
<dbReference type="OrthoDB" id="677810at2"/>
<accession>A0A9X5E4A3</accession>
<dbReference type="AlphaFoldDB" id="A0A9X5E4A3"/>
<dbReference type="InterPro" id="IPR036736">
    <property type="entry name" value="ACP-like_sf"/>
</dbReference>
<evidence type="ECO:0000313" key="2">
    <source>
        <dbReference type="EMBL" id="NHC34884.1"/>
    </source>
</evidence>